<dbReference type="AlphaFoldDB" id="A0A919GF20"/>
<dbReference type="GO" id="GO:0016747">
    <property type="term" value="F:acyltransferase activity, transferring groups other than amino-acyl groups"/>
    <property type="evidence" value="ECO:0007669"/>
    <property type="project" value="InterPro"/>
</dbReference>
<dbReference type="InterPro" id="IPR016181">
    <property type="entry name" value="Acyl_CoA_acyltransferase"/>
</dbReference>
<evidence type="ECO:0000259" key="1">
    <source>
        <dbReference type="PROSITE" id="PS51186"/>
    </source>
</evidence>
<protein>
    <recommendedName>
        <fullName evidence="1">N-acetyltransferase domain-containing protein</fullName>
    </recommendedName>
</protein>
<organism evidence="2 3">
    <name type="scientific">Streptomyces sulfonofaciens</name>
    <dbReference type="NCBI Taxonomy" id="68272"/>
    <lineage>
        <taxon>Bacteria</taxon>
        <taxon>Bacillati</taxon>
        <taxon>Actinomycetota</taxon>
        <taxon>Actinomycetes</taxon>
        <taxon>Kitasatosporales</taxon>
        <taxon>Streptomycetaceae</taxon>
        <taxon>Streptomyces</taxon>
    </lineage>
</organism>
<reference evidence="2" key="1">
    <citation type="journal article" date="2014" name="Int. J. Syst. Evol. Microbiol.">
        <title>Complete genome sequence of Corynebacterium casei LMG S-19264T (=DSM 44701T), isolated from a smear-ripened cheese.</title>
        <authorList>
            <consortium name="US DOE Joint Genome Institute (JGI-PGF)"/>
            <person name="Walter F."/>
            <person name="Albersmeier A."/>
            <person name="Kalinowski J."/>
            <person name="Ruckert C."/>
        </authorList>
    </citation>
    <scope>NUCLEOTIDE SEQUENCE</scope>
    <source>
        <strain evidence="2">JCM 5069</strain>
    </source>
</reference>
<gene>
    <name evidence="2" type="ORF">GCM10018793_44770</name>
</gene>
<dbReference type="Pfam" id="PF00583">
    <property type="entry name" value="Acetyltransf_1"/>
    <property type="match status" value="1"/>
</dbReference>
<dbReference type="InterPro" id="IPR000182">
    <property type="entry name" value="GNAT_dom"/>
</dbReference>
<dbReference type="Proteomes" id="UP000603708">
    <property type="component" value="Unassembled WGS sequence"/>
</dbReference>
<reference evidence="2" key="2">
    <citation type="submission" date="2020-09" db="EMBL/GenBank/DDBJ databases">
        <authorList>
            <person name="Sun Q."/>
            <person name="Ohkuma M."/>
        </authorList>
    </citation>
    <scope>NUCLEOTIDE SEQUENCE</scope>
    <source>
        <strain evidence="2">JCM 5069</strain>
    </source>
</reference>
<dbReference type="RefSeq" id="WP_189934788.1">
    <property type="nucleotide sequence ID" value="NZ_BNCD01000013.1"/>
</dbReference>
<dbReference type="PROSITE" id="PS51186">
    <property type="entry name" value="GNAT"/>
    <property type="match status" value="1"/>
</dbReference>
<dbReference type="EMBL" id="BNCD01000013">
    <property type="protein sequence ID" value="GHH83224.1"/>
    <property type="molecule type" value="Genomic_DNA"/>
</dbReference>
<sequence>MSDPCIELRHATDLDSVRKTITSVYAEVWAERLADPHHSVERYEERLARYAAQPGWEAVIGHDSGEPVGCAYVSTLDPGHPWWQHMSTPLPEGCGESPTVALRDIMVRVPWRGRGVARLIHDGILANRREDQVTLLVNAQNGNGKVKALYEEWGHRTIGEQQPFADGPVLTAMLRATRTPAAGAANAATAADTDATAEQAAAAK</sequence>
<accession>A0A919GF20</accession>
<name>A0A919GF20_9ACTN</name>
<feature type="domain" description="N-acetyltransferase" evidence="1">
    <location>
        <begin position="6"/>
        <end position="176"/>
    </location>
</feature>
<comment type="caution">
    <text evidence="2">The sequence shown here is derived from an EMBL/GenBank/DDBJ whole genome shotgun (WGS) entry which is preliminary data.</text>
</comment>
<proteinExistence type="predicted"/>
<keyword evidence="3" id="KW-1185">Reference proteome</keyword>
<dbReference type="Gene3D" id="3.40.630.30">
    <property type="match status" value="1"/>
</dbReference>
<evidence type="ECO:0000313" key="3">
    <source>
        <dbReference type="Proteomes" id="UP000603708"/>
    </source>
</evidence>
<evidence type="ECO:0000313" key="2">
    <source>
        <dbReference type="EMBL" id="GHH83224.1"/>
    </source>
</evidence>
<dbReference type="SUPFAM" id="SSF55729">
    <property type="entry name" value="Acyl-CoA N-acyltransferases (Nat)"/>
    <property type="match status" value="1"/>
</dbReference>